<organism evidence="1">
    <name type="scientific">Hyalella azteca</name>
    <name type="common">Amphipod</name>
    <dbReference type="NCBI Taxonomy" id="294128"/>
    <lineage>
        <taxon>Eukaryota</taxon>
        <taxon>Metazoa</taxon>
        <taxon>Ecdysozoa</taxon>
        <taxon>Arthropoda</taxon>
        <taxon>Crustacea</taxon>
        <taxon>Multicrustacea</taxon>
        <taxon>Malacostraca</taxon>
        <taxon>Eumalacostraca</taxon>
        <taxon>Peracarida</taxon>
        <taxon>Amphipoda</taxon>
        <taxon>Senticaudata</taxon>
        <taxon>Talitrida</taxon>
        <taxon>Talitroidea</taxon>
        <taxon>Hyalellidae</taxon>
        <taxon>Hyalella</taxon>
    </lineage>
</organism>
<evidence type="ECO:0000313" key="1">
    <source>
        <dbReference type="EMBL" id="KAA0197429.1"/>
    </source>
</evidence>
<gene>
    <name evidence="1" type="ORF">HAZT_HAZT011933</name>
</gene>
<dbReference type="Gene3D" id="3.30.420.10">
    <property type="entry name" value="Ribonuclease H-like superfamily/Ribonuclease H"/>
    <property type="match status" value="1"/>
</dbReference>
<reference evidence="1" key="2">
    <citation type="journal article" date="2018" name="Environ. Sci. Technol.">
        <title>The Toxicogenome of Hyalella azteca: A Model for Sediment Ecotoxicology and Evolutionary Toxicology.</title>
        <authorList>
            <person name="Poynton H.C."/>
            <person name="Hasenbein S."/>
            <person name="Benoit J.B."/>
            <person name="Sepulveda M.S."/>
            <person name="Poelchau M.F."/>
            <person name="Hughes D.S.T."/>
            <person name="Murali S.C."/>
            <person name="Chen S."/>
            <person name="Glastad K.M."/>
            <person name="Goodisman M.A.D."/>
            <person name="Werren J.H."/>
            <person name="Vineis J.H."/>
            <person name="Bowen J.L."/>
            <person name="Friedrich M."/>
            <person name="Jones J."/>
            <person name="Robertson H.M."/>
            <person name="Feyereisen R."/>
            <person name="Mechler-Hickson A."/>
            <person name="Mathers N."/>
            <person name="Lee C.E."/>
            <person name="Colbourne J.K."/>
            <person name="Biales A."/>
            <person name="Johnston J.S."/>
            <person name="Wellborn G.A."/>
            <person name="Rosendale A.J."/>
            <person name="Cridge A.G."/>
            <person name="Munoz-Torres M.C."/>
            <person name="Bain P.A."/>
            <person name="Manny A.R."/>
            <person name="Major K.M."/>
            <person name="Lambert F.N."/>
            <person name="Vulpe C.D."/>
            <person name="Tuck P."/>
            <person name="Blalock B.J."/>
            <person name="Lin Y.Y."/>
            <person name="Smith M.E."/>
            <person name="Ochoa-Acuna H."/>
            <person name="Chen M.M."/>
            <person name="Childers C.P."/>
            <person name="Qu J."/>
            <person name="Dugan S."/>
            <person name="Lee S.L."/>
            <person name="Chao H."/>
            <person name="Dinh H."/>
            <person name="Han Y."/>
            <person name="Doddapaneni H."/>
            <person name="Worley K.C."/>
            <person name="Muzny D.M."/>
            <person name="Gibbs R.A."/>
            <person name="Richards S."/>
        </authorList>
    </citation>
    <scope>NUCLEOTIDE SEQUENCE</scope>
    <source>
        <strain evidence="1">HAZT.00-mixed</strain>
        <tissue evidence="1">Whole organism</tissue>
    </source>
</reference>
<accession>A0A6A0H2R1</accession>
<dbReference type="SUPFAM" id="SSF53098">
    <property type="entry name" value="Ribonuclease H-like"/>
    <property type="match status" value="1"/>
</dbReference>
<reference evidence="1" key="3">
    <citation type="submission" date="2019-06" db="EMBL/GenBank/DDBJ databases">
        <authorList>
            <person name="Poynton C."/>
            <person name="Hasenbein S."/>
            <person name="Benoit J.B."/>
            <person name="Sepulveda M.S."/>
            <person name="Poelchau M.F."/>
            <person name="Murali S.C."/>
            <person name="Chen S."/>
            <person name="Glastad K.M."/>
            <person name="Werren J.H."/>
            <person name="Vineis J.H."/>
            <person name="Bowen J.L."/>
            <person name="Friedrich M."/>
            <person name="Jones J."/>
            <person name="Robertson H.M."/>
            <person name="Feyereisen R."/>
            <person name="Mechler-Hickson A."/>
            <person name="Mathers N."/>
            <person name="Lee C.E."/>
            <person name="Colbourne J.K."/>
            <person name="Biales A."/>
            <person name="Johnston J.S."/>
            <person name="Wellborn G.A."/>
            <person name="Rosendale A.J."/>
            <person name="Cridge A.G."/>
            <person name="Munoz-Torres M.C."/>
            <person name="Bain P.A."/>
            <person name="Manny A.R."/>
            <person name="Major K.M."/>
            <person name="Lambert F.N."/>
            <person name="Vulpe C.D."/>
            <person name="Tuck P."/>
            <person name="Blalock B.J."/>
            <person name="Lin Y.-Y."/>
            <person name="Smith M.E."/>
            <person name="Ochoa-Acuna H."/>
            <person name="Chen M.-J.M."/>
            <person name="Childers C.P."/>
            <person name="Qu J."/>
            <person name="Dugan S."/>
            <person name="Lee S.L."/>
            <person name="Chao H."/>
            <person name="Dinh H."/>
            <person name="Han Y."/>
            <person name="Doddapaneni H."/>
            <person name="Worley K.C."/>
            <person name="Muzny D.M."/>
            <person name="Gibbs R.A."/>
            <person name="Richards S."/>
        </authorList>
    </citation>
    <scope>NUCLEOTIDE SEQUENCE</scope>
    <source>
        <strain evidence="1">HAZT.00-mixed</strain>
        <tissue evidence="1">Whole organism</tissue>
    </source>
</reference>
<dbReference type="InterPro" id="IPR012337">
    <property type="entry name" value="RNaseH-like_sf"/>
</dbReference>
<dbReference type="InterPro" id="IPR036397">
    <property type="entry name" value="RNaseH_sf"/>
</dbReference>
<comment type="caution">
    <text evidence="1">The sequence shown here is derived from an EMBL/GenBank/DDBJ whole genome shotgun (WGS) entry which is preliminary data.</text>
</comment>
<feature type="non-terminal residue" evidence="1">
    <location>
        <position position="1"/>
    </location>
</feature>
<name>A0A6A0H2R1_HYAAZ</name>
<dbReference type="GO" id="GO:0003676">
    <property type="term" value="F:nucleic acid binding"/>
    <property type="evidence" value="ECO:0007669"/>
    <property type="project" value="InterPro"/>
</dbReference>
<dbReference type="OrthoDB" id="6367804at2759"/>
<dbReference type="Proteomes" id="UP000711488">
    <property type="component" value="Unassembled WGS sequence"/>
</dbReference>
<evidence type="ECO:0008006" key="2">
    <source>
        <dbReference type="Google" id="ProtNLM"/>
    </source>
</evidence>
<reference evidence="1" key="1">
    <citation type="submission" date="2014-08" db="EMBL/GenBank/DDBJ databases">
        <authorList>
            <person name="Murali S."/>
            <person name="Richards S."/>
            <person name="Bandaranaike D."/>
            <person name="Bellair M."/>
            <person name="Blankenburg K."/>
            <person name="Chao H."/>
            <person name="Dinh H."/>
            <person name="Doddapaneni H."/>
            <person name="Dugan-Rocha S."/>
            <person name="Elkadiri S."/>
            <person name="Gnanaolivu R."/>
            <person name="Hughes D."/>
            <person name="Lee S."/>
            <person name="Li M."/>
            <person name="Ming W."/>
            <person name="Munidasa M."/>
            <person name="Muniz J."/>
            <person name="Nguyen L."/>
            <person name="Osuji N."/>
            <person name="Pu L.-L."/>
            <person name="Puazo M."/>
            <person name="Skinner E."/>
            <person name="Qu C."/>
            <person name="Quiroz J."/>
            <person name="Raj R."/>
            <person name="Weissenberger G."/>
            <person name="Xin Y."/>
            <person name="Zou X."/>
            <person name="Han Y."/>
            <person name="Worley K."/>
            <person name="Muzny D."/>
            <person name="Gibbs R."/>
        </authorList>
    </citation>
    <scope>NUCLEOTIDE SEQUENCE</scope>
    <source>
        <strain evidence="1">HAZT.00-mixed</strain>
        <tissue evidence="1">Whole organism</tissue>
    </source>
</reference>
<dbReference type="EMBL" id="JQDR03008235">
    <property type="protein sequence ID" value="KAA0197429.1"/>
    <property type="molecule type" value="Genomic_DNA"/>
</dbReference>
<proteinExistence type="predicted"/>
<sequence length="67" mass="7387">VCGIDVYHDPTRRGSSVASFVSSTNVTLTKWFSRASFQNPGDEIVNGLRTSFLAALKNYHEVCMFSA</sequence>
<dbReference type="AlphaFoldDB" id="A0A6A0H2R1"/>
<protein>
    <recommendedName>
        <fullName evidence="2">Piwi domain-containing protein</fullName>
    </recommendedName>
</protein>